<dbReference type="InterPro" id="IPR055346">
    <property type="entry name" value="Fe-S_cluster_assembly_SufBD"/>
</dbReference>
<name>A0A075MU72_9ARCH</name>
<dbReference type="Proteomes" id="UP000028194">
    <property type="component" value="Chromosome"/>
</dbReference>
<dbReference type="InterPro" id="IPR000825">
    <property type="entry name" value="SUF_FeS_clus_asmbl_SufBD_core"/>
</dbReference>
<dbReference type="Pfam" id="PF01458">
    <property type="entry name" value="SUFBD_core"/>
    <property type="match status" value="1"/>
</dbReference>
<reference evidence="4 5" key="1">
    <citation type="journal article" date="2014" name="PLoS ONE">
        <title>Genome Sequence of Candidatus Nitrososphaera evergladensis from Group I.1b Enriched from Everglades Soil Reveals Novel Genomic Features of the Ammonia-Oxidizing Archaea.</title>
        <authorList>
            <person name="Zhalnina K.V."/>
            <person name="Dias R."/>
            <person name="Leonard M.T."/>
            <person name="Dorr de Quadros P."/>
            <person name="Camargo F.A."/>
            <person name="Drew J.C."/>
            <person name="Farmerie W.G."/>
            <person name="Daroub S.H."/>
            <person name="Triplett E.W."/>
        </authorList>
    </citation>
    <scope>NUCLEOTIDE SEQUENCE [LARGE SCALE GENOMIC DNA]</scope>
    <source>
        <strain evidence="4 5">SR1</strain>
    </source>
</reference>
<dbReference type="eggNOG" id="arCOG01715">
    <property type="taxonomic scope" value="Archaea"/>
</dbReference>
<protein>
    <submittedName>
        <fullName evidence="4">ABC-type transport system involved in Fe-S cluster assembly, permease component</fullName>
    </submittedName>
</protein>
<gene>
    <name evidence="4" type="ORF">NTE_02650</name>
</gene>
<dbReference type="STRING" id="1459636.NTE_02650"/>
<comment type="similarity">
    <text evidence="1">Belongs to the iron-sulfur cluster assembly SufBD family.</text>
</comment>
<dbReference type="KEGG" id="nev:NTE_02650"/>
<evidence type="ECO:0000256" key="1">
    <source>
        <dbReference type="ARBA" id="ARBA00043967"/>
    </source>
</evidence>
<dbReference type="EMBL" id="CP007174">
    <property type="protein sequence ID" value="AIF84693.1"/>
    <property type="molecule type" value="Genomic_DNA"/>
</dbReference>
<dbReference type="Pfam" id="PF19295">
    <property type="entry name" value="SufBD_N"/>
    <property type="match status" value="1"/>
</dbReference>
<dbReference type="HOGENOM" id="CLU_026231_3_1_2"/>
<dbReference type="SUPFAM" id="SSF101960">
    <property type="entry name" value="Stabilizer of iron transporter SufD"/>
    <property type="match status" value="1"/>
</dbReference>
<organism evidence="4 5">
    <name type="scientific">Candidatus Nitrososphaera evergladensis SR1</name>
    <dbReference type="NCBI Taxonomy" id="1459636"/>
    <lineage>
        <taxon>Archaea</taxon>
        <taxon>Nitrososphaerota</taxon>
        <taxon>Nitrososphaeria</taxon>
        <taxon>Nitrososphaerales</taxon>
        <taxon>Nitrososphaeraceae</taxon>
        <taxon>Nitrososphaera</taxon>
    </lineage>
</organism>
<dbReference type="PANTHER" id="PTHR30508">
    <property type="entry name" value="FES CLUSTER ASSEMBLY PROTEIN SUF"/>
    <property type="match status" value="1"/>
</dbReference>
<feature type="domain" description="SUF system FeS cluster assembly SufBD core" evidence="2">
    <location>
        <begin position="179"/>
        <end position="412"/>
    </location>
</feature>
<evidence type="ECO:0000259" key="3">
    <source>
        <dbReference type="Pfam" id="PF19295"/>
    </source>
</evidence>
<sequence>MPTTLANINASNVIDEVSPKDPAWLAEERKKAIAKYLSLPNEVSPLYSKYSDANRIKPQGVHLNFGQGNSRHVLSSDLAKRLEELEKETGILQVGPEINKVVIKENVAKQGVIVTGIKDAISRHADLVKAHIEANPLDHGEDKFLALEAAAFQSGVFVYVPRNVVLEEPIRIITSLADDGTSLVSRNIFAVEQGAKATVVQELYAPGTGNAAETQQGYFELIETSVKPNAHLEAVTLQAMGTDTVCVSNRKAFVERDGKMSWYVGLFGTMLSRFKTDSVMKGQGASAEDVEIVFGVGNQSFDIMSNLIHNGQFSRGKVQVKSVMKDTSKSLFKGMIKIGKDGKGTESYLAGHAILLDKGAKSDSIPGLEILTNEVRATHSASVAQIDENQIFYLTTRGLSREGAKREIVSGFLEPLSRKMGPTIRAWINYLIENKWQGNPLMLRADEAMEQILEVEKSRYRETQDIFEKHYKYR</sequence>
<keyword evidence="5" id="KW-1185">Reference proteome</keyword>
<evidence type="ECO:0000313" key="4">
    <source>
        <dbReference type="EMBL" id="AIF84693.1"/>
    </source>
</evidence>
<dbReference type="RefSeq" id="WP_148701219.1">
    <property type="nucleotide sequence ID" value="NZ_CP007174.1"/>
</dbReference>
<evidence type="ECO:0000259" key="2">
    <source>
        <dbReference type="Pfam" id="PF01458"/>
    </source>
</evidence>
<dbReference type="PANTHER" id="PTHR30508:SF1">
    <property type="entry name" value="UPF0051 PROTEIN ABCI8, CHLOROPLASTIC-RELATED"/>
    <property type="match status" value="1"/>
</dbReference>
<dbReference type="GO" id="GO:0016226">
    <property type="term" value="P:iron-sulfur cluster assembly"/>
    <property type="evidence" value="ECO:0007669"/>
    <property type="project" value="InterPro"/>
</dbReference>
<feature type="domain" description="SUF system FeS cluster assembly SufBD N-terminal" evidence="3">
    <location>
        <begin position="99"/>
        <end position="172"/>
    </location>
</feature>
<dbReference type="InterPro" id="IPR045595">
    <property type="entry name" value="SufBD_N"/>
</dbReference>
<dbReference type="GeneID" id="41598342"/>
<accession>A0A075MU72</accession>
<dbReference type="OrthoDB" id="300624at2157"/>
<dbReference type="AlphaFoldDB" id="A0A075MU72"/>
<evidence type="ECO:0000313" key="5">
    <source>
        <dbReference type="Proteomes" id="UP000028194"/>
    </source>
</evidence>
<dbReference type="InterPro" id="IPR037284">
    <property type="entry name" value="SUF_FeS_clus_asmbl_SufBD_sf"/>
</dbReference>
<proteinExistence type="inferred from homology"/>